<reference evidence="2 3" key="1">
    <citation type="submission" date="2019-08" db="EMBL/GenBank/DDBJ databases">
        <title>Deep-cultivation of Planctomycetes and their phenomic and genomic characterization uncovers novel biology.</title>
        <authorList>
            <person name="Wiegand S."/>
            <person name="Jogler M."/>
            <person name="Boedeker C."/>
            <person name="Pinto D."/>
            <person name="Vollmers J."/>
            <person name="Rivas-Marin E."/>
            <person name="Kohn T."/>
            <person name="Peeters S.H."/>
            <person name="Heuer A."/>
            <person name="Rast P."/>
            <person name="Oberbeckmann S."/>
            <person name="Bunk B."/>
            <person name="Jeske O."/>
            <person name="Meyerdierks A."/>
            <person name="Storesund J.E."/>
            <person name="Kallscheuer N."/>
            <person name="Luecker S."/>
            <person name="Lage O.M."/>
            <person name="Pohl T."/>
            <person name="Merkel B.J."/>
            <person name="Hornburger P."/>
            <person name="Mueller R.-W."/>
            <person name="Bruemmer F."/>
            <person name="Labrenz M."/>
            <person name="Spormann A.M."/>
            <person name="Op den Camp H."/>
            <person name="Overmann J."/>
            <person name="Amann R."/>
            <person name="Jetten M.S.M."/>
            <person name="Mascher T."/>
            <person name="Medema M.H."/>
            <person name="Devos D.P."/>
            <person name="Kaster A.-K."/>
            <person name="Ovreas L."/>
            <person name="Rohde M."/>
            <person name="Galperin M.Y."/>
            <person name="Jogler C."/>
        </authorList>
    </citation>
    <scope>NUCLEOTIDE SEQUENCE [LARGE SCALE GENOMIC DNA]</scope>
    <source>
        <strain evidence="2 3">OJF2</strain>
    </source>
</reference>
<protein>
    <submittedName>
        <fullName evidence="2">Uncharacterized protein</fullName>
    </submittedName>
</protein>
<feature type="transmembrane region" description="Helical" evidence="1">
    <location>
        <begin position="67"/>
        <end position="85"/>
    </location>
</feature>
<proteinExistence type="predicted"/>
<evidence type="ECO:0000313" key="3">
    <source>
        <dbReference type="Proteomes" id="UP000324233"/>
    </source>
</evidence>
<dbReference type="RefSeq" id="WP_148597068.1">
    <property type="nucleotide sequence ID" value="NZ_CP042997.1"/>
</dbReference>
<dbReference type="OrthoDB" id="283648at2"/>
<dbReference type="AlphaFoldDB" id="A0A5B9WCA7"/>
<gene>
    <name evidence="2" type="ORF">OJF2_61110</name>
</gene>
<keyword evidence="1" id="KW-0472">Membrane</keyword>
<dbReference type="KEGG" id="agv:OJF2_61110"/>
<name>A0A5B9WCA7_9BACT</name>
<evidence type="ECO:0000313" key="2">
    <source>
        <dbReference type="EMBL" id="QEH37520.1"/>
    </source>
</evidence>
<keyword evidence="3" id="KW-1185">Reference proteome</keyword>
<accession>A0A5B9WCA7</accession>
<sequence length="104" mass="10873">MLVTKLDLCALLESLVIFFQVCGVMALCVNRLMPRSAWCYRGKIGFIVALFGLGIAGALCGRHDSEFALFAGGTMTVLLIGMTIGNGTIDAADPGVTYAAPEAA</sequence>
<evidence type="ECO:0000256" key="1">
    <source>
        <dbReference type="SAM" id="Phobius"/>
    </source>
</evidence>
<keyword evidence="1" id="KW-1133">Transmembrane helix</keyword>
<dbReference type="Proteomes" id="UP000324233">
    <property type="component" value="Chromosome"/>
</dbReference>
<organism evidence="2 3">
    <name type="scientific">Aquisphaera giovannonii</name>
    <dbReference type="NCBI Taxonomy" id="406548"/>
    <lineage>
        <taxon>Bacteria</taxon>
        <taxon>Pseudomonadati</taxon>
        <taxon>Planctomycetota</taxon>
        <taxon>Planctomycetia</taxon>
        <taxon>Isosphaerales</taxon>
        <taxon>Isosphaeraceae</taxon>
        <taxon>Aquisphaera</taxon>
    </lineage>
</organism>
<dbReference type="EMBL" id="CP042997">
    <property type="protein sequence ID" value="QEH37520.1"/>
    <property type="molecule type" value="Genomic_DNA"/>
</dbReference>
<keyword evidence="1" id="KW-0812">Transmembrane</keyword>
<feature type="transmembrane region" description="Helical" evidence="1">
    <location>
        <begin position="42"/>
        <end position="60"/>
    </location>
</feature>